<dbReference type="EMBL" id="ABIC01000038">
    <property type="protein sequence ID" value="EDP99510.1"/>
    <property type="molecule type" value="Genomic_DNA"/>
</dbReference>
<accession>A9EKS3</accession>
<evidence type="ECO:0000313" key="1">
    <source>
        <dbReference type="EMBL" id="EDP99510.1"/>
    </source>
</evidence>
<sequence>MSGLDNPGLNGEYVDIGAKVVAGKKSTAGQKYPRYTLTIEEQ</sequence>
<keyword evidence="2" id="KW-1185">Reference proteome</keyword>
<evidence type="ECO:0000313" key="2">
    <source>
        <dbReference type="Proteomes" id="UP000005839"/>
    </source>
</evidence>
<reference evidence="1 2" key="1">
    <citation type="submission" date="2007-10" db="EMBL/GenBank/DDBJ databases">
        <authorList>
            <person name="Yayanos A."/>
            <person name="Ferriera S."/>
            <person name="Johnson J."/>
            <person name="Kravitz S."/>
            <person name="Halpern A."/>
            <person name="Remington K."/>
            <person name="Beeson K."/>
            <person name="Tran B."/>
            <person name="Rogers Y.-H."/>
            <person name="Friedman R."/>
            <person name="Venter J.C."/>
        </authorList>
    </citation>
    <scope>NUCLEOTIDE SEQUENCE [LARGE SCALE GENOMIC DNA]</scope>
    <source>
        <strain evidence="1 2">KT99</strain>
    </source>
</reference>
<name>A9EKS3_9GAMM</name>
<dbReference type="AlphaFoldDB" id="A9EKS3"/>
<dbReference type="Proteomes" id="UP000005839">
    <property type="component" value="Unassembled WGS sequence"/>
</dbReference>
<gene>
    <name evidence="1" type="ORF">KT99_11605</name>
</gene>
<organism evidence="1 2">
    <name type="scientific">Shewanella benthica KT99</name>
    <dbReference type="NCBI Taxonomy" id="314608"/>
    <lineage>
        <taxon>Bacteria</taxon>
        <taxon>Pseudomonadati</taxon>
        <taxon>Pseudomonadota</taxon>
        <taxon>Gammaproteobacteria</taxon>
        <taxon>Alteromonadales</taxon>
        <taxon>Shewanellaceae</taxon>
        <taxon>Shewanella</taxon>
    </lineage>
</organism>
<comment type="caution">
    <text evidence="1">The sequence shown here is derived from an EMBL/GenBank/DDBJ whole genome shotgun (WGS) entry which is preliminary data.</text>
</comment>
<protein>
    <submittedName>
        <fullName evidence="1">Uncharacterized protein</fullName>
    </submittedName>
</protein>
<dbReference type="RefSeq" id="WP_005501800.1">
    <property type="nucleotide sequence ID" value="NZ_ABIC01000038.1"/>
</dbReference>
<proteinExistence type="predicted"/>